<proteinExistence type="predicted"/>
<sequence>MAYQWTRTLRNGISGNDVRELQIRVAGYAAATSSRTHITVDGQFGPATEGAVRRFQASYNLSADGVAGPQTHTALNNLEAADGSTRHFNWSEFHSRDGSRFSGGAVSATQVQENVRRLMYKLEAKRRKLGNIPLTINSGFRSRSHNSSVGGASNSQHLYGSAADVSSSTTPTRKANTARTCGFSGIIIYQTFTHVDSRAETTGGGYYWP</sequence>
<dbReference type="AlphaFoldDB" id="A0A060LZS6"/>
<accession>A0A060LZS6</accession>
<dbReference type="Proteomes" id="UP000027142">
    <property type="component" value="Chromosome"/>
</dbReference>
<dbReference type="GO" id="GO:0004180">
    <property type="term" value="F:carboxypeptidase activity"/>
    <property type="evidence" value="ECO:0007669"/>
    <property type="project" value="UniProtKB-KW"/>
</dbReference>
<keyword evidence="3" id="KW-0121">Carboxypeptidase</keyword>
<dbReference type="SUPFAM" id="SSF55166">
    <property type="entry name" value="Hedgehog/DD-peptidase"/>
    <property type="match status" value="1"/>
</dbReference>
<dbReference type="Gene3D" id="3.30.1380.10">
    <property type="match status" value="1"/>
</dbReference>
<feature type="domain" description="Peptidase M15A C-terminal" evidence="2">
    <location>
        <begin position="87"/>
        <end position="196"/>
    </location>
</feature>
<organism evidence="3 4">
    <name type="scientific">Shouchella lehensis G1</name>
    <dbReference type="NCBI Taxonomy" id="1246626"/>
    <lineage>
        <taxon>Bacteria</taxon>
        <taxon>Bacillati</taxon>
        <taxon>Bacillota</taxon>
        <taxon>Bacilli</taxon>
        <taxon>Bacillales</taxon>
        <taxon>Bacillaceae</taxon>
        <taxon>Shouchella</taxon>
    </lineage>
</organism>
<dbReference type="RefSeq" id="WP_038482801.1">
    <property type="nucleotide sequence ID" value="NZ_CP003923.1"/>
</dbReference>
<reference evidence="3 4" key="1">
    <citation type="journal article" date="2014" name="Gene">
        <title>A comparative genomic analysis of the alkalitolerant soil bacterium Bacillus lehensis G1.</title>
        <authorList>
            <person name="Noor Y.M."/>
            <person name="Samsulrizal N.H."/>
            <person name="Jema'on N.A."/>
            <person name="Low K.O."/>
            <person name="Ramli A.N."/>
            <person name="Alias N.I."/>
            <person name="Damis S.I."/>
            <person name="Fuzi S.F."/>
            <person name="Isa M.N."/>
            <person name="Murad A.M."/>
            <person name="Raih M.F."/>
            <person name="Bakar F.D."/>
            <person name="Najimudin N."/>
            <person name="Mahadi N.M."/>
            <person name="Illias R.M."/>
        </authorList>
    </citation>
    <scope>NUCLEOTIDE SEQUENCE [LARGE SCALE GENOMIC DNA]</scope>
    <source>
        <strain evidence="3 4">G1</strain>
    </source>
</reference>
<dbReference type="KEGG" id="ble:BleG1_3098"/>
<dbReference type="PATRIC" id="fig|1246626.3.peg.3090"/>
<name>A0A060LZS6_9BACI</name>
<dbReference type="InterPro" id="IPR013230">
    <property type="entry name" value="Peptidase_M15A_C"/>
</dbReference>
<dbReference type="SUPFAM" id="SSF47090">
    <property type="entry name" value="PGBD-like"/>
    <property type="match status" value="1"/>
</dbReference>
<dbReference type="Pfam" id="PF08291">
    <property type="entry name" value="Peptidase_M15_3"/>
    <property type="match status" value="1"/>
</dbReference>
<dbReference type="InterPro" id="IPR036365">
    <property type="entry name" value="PGBD-like_sf"/>
</dbReference>
<dbReference type="Gene3D" id="1.10.101.10">
    <property type="entry name" value="PGBD-like superfamily/PGBD"/>
    <property type="match status" value="1"/>
</dbReference>
<dbReference type="EMBL" id="CP003923">
    <property type="protein sequence ID" value="AIC95662.1"/>
    <property type="molecule type" value="Genomic_DNA"/>
</dbReference>
<dbReference type="InterPro" id="IPR002477">
    <property type="entry name" value="Peptidoglycan-bd-like"/>
</dbReference>
<dbReference type="OrthoDB" id="9794294at2"/>
<dbReference type="eggNOG" id="COG3409">
    <property type="taxonomic scope" value="Bacteria"/>
</dbReference>
<evidence type="ECO:0000259" key="1">
    <source>
        <dbReference type="Pfam" id="PF01471"/>
    </source>
</evidence>
<keyword evidence="4" id="KW-1185">Reference proteome</keyword>
<dbReference type="InterPro" id="IPR036366">
    <property type="entry name" value="PGBDSf"/>
</dbReference>
<feature type="domain" description="Peptidoglycan binding-like" evidence="1">
    <location>
        <begin position="14"/>
        <end position="75"/>
    </location>
</feature>
<protein>
    <submittedName>
        <fullName evidence="3">Zinc D-Ala-D-Ala carboxypeptidase</fullName>
    </submittedName>
</protein>
<keyword evidence="3" id="KW-0378">Hydrolase</keyword>
<dbReference type="Pfam" id="PF01471">
    <property type="entry name" value="PG_binding_1"/>
    <property type="match status" value="1"/>
</dbReference>
<dbReference type="InterPro" id="IPR009045">
    <property type="entry name" value="Zn_M74/Hedgehog-like"/>
</dbReference>
<dbReference type="HOGENOM" id="CLU_1119635_0_0_9"/>
<gene>
    <name evidence="3" type="ORF">BleG1_3098</name>
</gene>
<evidence type="ECO:0000259" key="2">
    <source>
        <dbReference type="Pfam" id="PF08291"/>
    </source>
</evidence>
<evidence type="ECO:0000313" key="4">
    <source>
        <dbReference type="Proteomes" id="UP000027142"/>
    </source>
</evidence>
<keyword evidence="3" id="KW-0645">Protease</keyword>
<evidence type="ECO:0000313" key="3">
    <source>
        <dbReference type="EMBL" id="AIC95662.1"/>
    </source>
</evidence>
<dbReference type="STRING" id="1246626.BleG1_3098"/>